<evidence type="ECO:0000259" key="3">
    <source>
        <dbReference type="PROSITE" id="PS51186"/>
    </source>
</evidence>
<reference evidence="4 5" key="1">
    <citation type="submission" date="2018-03" db="EMBL/GenBank/DDBJ databases">
        <title>Genomic Encyclopedia of Archaeal and Bacterial Type Strains, Phase II (KMG-II): from individual species to whole genera.</title>
        <authorList>
            <person name="Goeker M."/>
        </authorList>
    </citation>
    <scope>NUCLEOTIDE SEQUENCE [LARGE SCALE GENOMIC DNA]</scope>
    <source>
        <strain evidence="4 5">DSM 44720</strain>
    </source>
</reference>
<dbReference type="GO" id="GO:0016747">
    <property type="term" value="F:acyltransferase activity, transferring groups other than amino-acyl groups"/>
    <property type="evidence" value="ECO:0007669"/>
    <property type="project" value="InterPro"/>
</dbReference>
<accession>A0A2T0T3X6</accession>
<gene>
    <name evidence="4" type="ORF">CLV43_106102</name>
</gene>
<dbReference type="InterPro" id="IPR016181">
    <property type="entry name" value="Acyl_CoA_acyltransferase"/>
</dbReference>
<protein>
    <submittedName>
        <fullName evidence="4">RimJ/RimL family protein N-acetyltransferase</fullName>
    </submittedName>
</protein>
<sequence>MDIEITAFDGERAEEADLLAYHRVVQSARDVDLAEAVPIAYEAVVRSVRLPHPGLGRADRWVARRSGEVIAVAFAYFPDGGNEHVALVDVTVHPKARRQGIGTALLEAVLPGLRGRRVVEGLQVVAGGAGERWAHALGFRTVNATVMQELRIADVDAARWDVDVPEGYRLETWSGAAPDHVVESYVRSKAAMHDAPTGSAAFHHPEWTVERVRRTEEELRRSGRDHRVVVAVHEATGEVAGFTELRLPVPPNREAVQQDTGVHAEHRGHGLGLCVKARMLRDLVADDLAVDSVITSTNADNEHMVAVNLALGYTTIRSMVDVNRTAAPD</sequence>
<dbReference type="PANTHER" id="PTHR43877">
    <property type="entry name" value="AMINOALKYLPHOSPHONATE N-ACETYLTRANSFERASE-RELATED-RELATED"/>
    <property type="match status" value="1"/>
</dbReference>
<dbReference type="CDD" id="cd04301">
    <property type="entry name" value="NAT_SF"/>
    <property type="match status" value="1"/>
</dbReference>
<name>A0A2T0T3X6_9PSEU</name>
<dbReference type="RefSeq" id="WP_106188936.1">
    <property type="nucleotide sequence ID" value="NZ_PVTF01000006.1"/>
</dbReference>
<dbReference type="Pfam" id="PF00583">
    <property type="entry name" value="Acetyltransf_1"/>
    <property type="match status" value="1"/>
</dbReference>
<dbReference type="SUPFAM" id="SSF55729">
    <property type="entry name" value="Acyl-CoA N-acyltransferases (Nat)"/>
    <property type="match status" value="1"/>
</dbReference>
<evidence type="ECO:0000313" key="4">
    <source>
        <dbReference type="EMBL" id="PRY40367.1"/>
    </source>
</evidence>
<keyword evidence="1 4" id="KW-0808">Transferase</keyword>
<dbReference type="PROSITE" id="PS51186">
    <property type="entry name" value="GNAT"/>
    <property type="match status" value="1"/>
</dbReference>
<proteinExistence type="predicted"/>
<evidence type="ECO:0000256" key="2">
    <source>
        <dbReference type="ARBA" id="ARBA00023315"/>
    </source>
</evidence>
<evidence type="ECO:0000256" key="1">
    <source>
        <dbReference type="ARBA" id="ARBA00022679"/>
    </source>
</evidence>
<organism evidence="4 5">
    <name type="scientific">Umezawaea tangerina</name>
    <dbReference type="NCBI Taxonomy" id="84725"/>
    <lineage>
        <taxon>Bacteria</taxon>
        <taxon>Bacillati</taxon>
        <taxon>Actinomycetota</taxon>
        <taxon>Actinomycetes</taxon>
        <taxon>Pseudonocardiales</taxon>
        <taxon>Pseudonocardiaceae</taxon>
        <taxon>Umezawaea</taxon>
    </lineage>
</organism>
<dbReference type="Gene3D" id="3.40.630.30">
    <property type="match status" value="1"/>
</dbReference>
<feature type="domain" description="N-acetyltransferase" evidence="3">
    <location>
        <begin position="23"/>
        <end position="171"/>
    </location>
</feature>
<dbReference type="OrthoDB" id="4119890at2"/>
<evidence type="ECO:0000313" key="5">
    <source>
        <dbReference type="Proteomes" id="UP000239494"/>
    </source>
</evidence>
<dbReference type="InterPro" id="IPR000182">
    <property type="entry name" value="GNAT_dom"/>
</dbReference>
<dbReference type="InterPro" id="IPR050832">
    <property type="entry name" value="Bact_Acetyltransf"/>
</dbReference>
<dbReference type="AlphaFoldDB" id="A0A2T0T3X6"/>
<keyword evidence="2" id="KW-0012">Acyltransferase</keyword>
<dbReference type="EMBL" id="PVTF01000006">
    <property type="protein sequence ID" value="PRY40367.1"/>
    <property type="molecule type" value="Genomic_DNA"/>
</dbReference>
<comment type="caution">
    <text evidence="4">The sequence shown here is derived from an EMBL/GenBank/DDBJ whole genome shotgun (WGS) entry which is preliminary data.</text>
</comment>
<dbReference type="Proteomes" id="UP000239494">
    <property type="component" value="Unassembled WGS sequence"/>
</dbReference>
<keyword evidence="5" id="KW-1185">Reference proteome</keyword>